<feature type="transmembrane region" description="Helical" evidence="2">
    <location>
        <begin position="189"/>
        <end position="213"/>
    </location>
</feature>
<feature type="compositionally biased region" description="Low complexity" evidence="1">
    <location>
        <begin position="711"/>
        <end position="730"/>
    </location>
</feature>
<dbReference type="Proteomes" id="UP000650533">
    <property type="component" value="Chromosome 13"/>
</dbReference>
<dbReference type="KEGG" id="rsx:RhiXN_06901"/>
<dbReference type="CDD" id="cd12087">
    <property type="entry name" value="TM_EGFR-like"/>
    <property type="match status" value="1"/>
</dbReference>
<dbReference type="RefSeq" id="XP_043185189.1">
    <property type="nucleotide sequence ID" value="XM_043326717.1"/>
</dbReference>
<feature type="compositionally biased region" description="Low complexity" evidence="1">
    <location>
        <begin position="631"/>
        <end position="645"/>
    </location>
</feature>
<sequence length="807" mass="86701">MSSIFAIAGYTCAPATITYDDDDNLINVVMNLGPKGTYTYKTDNIPSGNLHPFAGQIFYNDLATLDTTQGVGYKLRTGGKYAVVTIGDEDQPTTAVVAAYNERIVGKKSNEGEGDWTLAQVKAGRRSPKAPASSAGDDYYTAMPTLPFLGAYDSLERRSGSQEAPIPRQLNGLNARAIGSITDSTSRSLIIVGITCGTLAAVVLLGIIVYLVIRNRRKSQSEIQHRRHRNSVPVSSRIRNGYTRTRGSSNSTATSGERSMGEVPQGYFKSWSSRSKNAYLSLPLMGMTSSENLAQSHSQPQGQLYDPESATGLPAPSKNKSRKSTRERLRLDTSILAPSPRLSNIPSPQKHMSSPRHRSSSLMKSATTPPPLAKYFTQSPKPNAGGQPIRPHAELRVGDTPVDINRRSRGGASGFAGLGSFVPPPPPSWASIWPTESGWTGPGGEPSIRDEDFGSDSGEDCDEKKPRTDSSGDDFDPENLRLDHSDGEDEGDSKVQYAMDKRTRNGTPEPFRLTPMALQGNGNPRGSMDDVSTPLSEGITSQFPMSSPRTIPVELKSPTLDLQDDFTTHTDQGQSLARTATGRLTLAFGSKSTLSEKAQRSNTKSSSRSGRTTRSSPSKTHSRNASSTHLSVARSGTRVTRSSTVRTERSDWTDPPETPVSTISGHVMSALTGHVTTPLLRSMDSLRRAGSEYFRQRGNDGGAPEPPMPSLPVSGVPHPSGSSPRSVSVRKLPDVPPVPPIPQRYATEPRPLPVPEPLSSLLPAPPIPRSASLKVDLDEKESAPTHPLSMGATPSGIRPLPVLPVTQ</sequence>
<feature type="region of interest" description="Disordered" evidence="1">
    <location>
        <begin position="219"/>
        <end position="264"/>
    </location>
</feature>
<keyword evidence="2" id="KW-0812">Transmembrane</keyword>
<feature type="compositionally biased region" description="Polar residues" evidence="1">
    <location>
        <begin position="292"/>
        <end position="302"/>
    </location>
</feature>
<organism evidence="3 4">
    <name type="scientific">Rhizoctonia solani</name>
    <dbReference type="NCBI Taxonomy" id="456999"/>
    <lineage>
        <taxon>Eukaryota</taxon>
        <taxon>Fungi</taxon>
        <taxon>Dikarya</taxon>
        <taxon>Basidiomycota</taxon>
        <taxon>Agaricomycotina</taxon>
        <taxon>Agaricomycetes</taxon>
        <taxon>Cantharellales</taxon>
        <taxon>Ceratobasidiaceae</taxon>
        <taxon>Rhizoctonia</taxon>
    </lineage>
</organism>
<evidence type="ECO:0000256" key="1">
    <source>
        <dbReference type="SAM" id="MobiDB-lite"/>
    </source>
</evidence>
<proteinExistence type="predicted"/>
<feature type="compositionally biased region" description="Polar residues" evidence="1">
    <location>
        <begin position="569"/>
        <end position="578"/>
    </location>
</feature>
<dbReference type="GeneID" id="67029180"/>
<keyword evidence="2" id="KW-0472">Membrane</keyword>
<feature type="region of interest" description="Disordered" evidence="1">
    <location>
        <begin position="405"/>
        <end position="664"/>
    </location>
</feature>
<reference evidence="3" key="1">
    <citation type="submission" date="2020-05" db="EMBL/GenBank/DDBJ databases">
        <title>Evolutionary and genomic comparisons of hybrid uninucleate and nonhybrid Rhizoctonia fungi.</title>
        <authorList>
            <person name="Li C."/>
            <person name="Chen X."/>
        </authorList>
    </citation>
    <scope>NUCLEOTIDE SEQUENCE</scope>
    <source>
        <strain evidence="3">AG-1 IA</strain>
    </source>
</reference>
<evidence type="ECO:0000256" key="2">
    <source>
        <dbReference type="SAM" id="Phobius"/>
    </source>
</evidence>
<feature type="compositionally biased region" description="Polar residues" evidence="1">
    <location>
        <begin position="341"/>
        <end position="352"/>
    </location>
</feature>
<evidence type="ECO:0000313" key="3">
    <source>
        <dbReference type="EMBL" id="QRW24952.1"/>
    </source>
</evidence>
<feature type="region of interest" description="Disordered" evidence="1">
    <location>
        <begin position="694"/>
        <end position="807"/>
    </location>
</feature>
<feature type="compositionally biased region" description="Polar residues" evidence="1">
    <location>
        <begin position="533"/>
        <end position="549"/>
    </location>
</feature>
<keyword evidence="2" id="KW-1133">Transmembrane helix</keyword>
<feature type="region of interest" description="Disordered" evidence="1">
    <location>
        <begin position="292"/>
        <end position="393"/>
    </location>
</feature>
<gene>
    <name evidence="3" type="ORF">RhiXN_06901</name>
</gene>
<feature type="compositionally biased region" description="Low complexity" evidence="1">
    <location>
        <begin position="600"/>
        <end position="619"/>
    </location>
</feature>
<accession>A0A8H8P5Z9</accession>
<feature type="compositionally biased region" description="Polar residues" evidence="1">
    <location>
        <begin position="232"/>
        <end position="257"/>
    </location>
</feature>
<protein>
    <submittedName>
        <fullName evidence="3">Uncharacterized protein</fullName>
    </submittedName>
</protein>
<dbReference type="EMBL" id="CP059670">
    <property type="protein sequence ID" value="QRW24952.1"/>
    <property type="molecule type" value="Genomic_DNA"/>
</dbReference>
<dbReference type="AlphaFoldDB" id="A0A8H8P5Z9"/>
<evidence type="ECO:0000313" key="4">
    <source>
        <dbReference type="Proteomes" id="UP000650533"/>
    </source>
</evidence>
<name>A0A8H8P5Z9_9AGAM</name>